<keyword evidence="9" id="KW-1015">Disulfide bond</keyword>
<keyword evidence="7" id="KW-0654">Proteoglycan</keyword>
<dbReference type="SUPFAM" id="SSF49265">
    <property type="entry name" value="Fibronectin type III"/>
    <property type="match status" value="11"/>
</dbReference>
<dbReference type="SMART" id="SM00210">
    <property type="entry name" value="TSPN"/>
    <property type="match status" value="1"/>
</dbReference>
<feature type="compositionally biased region" description="Low complexity" evidence="16">
    <location>
        <begin position="2863"/>
        <end position="2876"/>
    </location>
</feature>
<feature type="domain" description="Fibronectin type-III" evidence="19">
    <location>
        <begin position="334"/>
        <end position="423"/>
    </location>
</feature>
<dbReference type="InterPro" id="IPR013320">
    <property type="entry name" value="ConA-like_dom_sf"/>
</dbReference>
<evidence type="ECO:0000256" key="9">
    <source>
        <dbReference type="ARBA" id="ARBA00023157"/>
    </source>
</evidence>
<keyword evidence="8 20" id="KW-0176">Collagen</keyword>
<dbReference type="SUPFAM" id="SSF49899">
    <property type="entry name" value="Concanavalin A-like lectins/glucanases"/>
    <property type="match status" value="1"/>
</dbReference>
<feature type="domain" description="Fibronectin type-III" evidence="19">
    <location>
        <begin position="1568"/>
        <end position="1657"/>
    </location>
</feature>
<dbReference type="InterPro" id="IPR003961">
    <property type="entry name" value="FN3_dom"/>
</dbReference>
<sequence>MKTRLPAAVAALCALLLCVTEAEVNPPSDLNFKIIDEHTVQMSWTRPSDAIEGYRITVTPEADGPTREFTLAHSATQTLLTDLTPDTEYVVTISSYDDREESISVSGQLTIQTGGLVTTEKKIEEVQLQRCSLSAVTDLVFLVDGSWSVGRNNFKYILDFIVTLVSAFDIGEDKTRVGIVQYSSDTRTEFNLNQYFKKRDLIQAIKGIPYKGGNTMTGEAIDYLIKNTFIESAGARKGFPKVAIVITDGKSQDEVEIPARELQGIGVEVFSLGIKAAVAKELKLIASQPSLTHVFNVANFDGIVNIQNEIISQVCSGVDEQLGELVSGEEAIEPASNLVATQVSSRSIRITWHPSPSEITGYKVDLIPMIAGAKQYSLSVGPQTTAFNVKDLSPDTEYQINVYAMKGLTPSEAVTIMEKTQAVKVQVECSEGVDIKADIVLLVDGSYSIGIANFVKVRAFLEVLVKSFDVSPAKVQISLVQYSRDPHTEFTLNRYTRIEDVLHAINTFPYRGGSTNTGKAMTFVREKVFVQSRGARPNVPRVMILITDGKSSDAFKDPADRLRNSDVEIFAVGVKDAVRSELEAIASEPTETHVYTVEDFDAFQRISFELTRAICLRIEQELEAIRKKAIHLGARDLKFSEVTSNSFKTSWSPAGPGVLSYLVKYKVAIGEDEYFVSVPAPLTSTVLTNLLPQTTYTVSVIAEYEDGDGPPLNGEETTLEVRGSPRNLRVTDETTDSFKVGWSPAPGSVLRYRLAYRPVAGGERRQVTVPANERATTLQNLKPDTRYEVSVTAEYQSGAGKPLNGHGKTEEVLGRPRDLKVSDATTSSLRLSWSPAPGKVQQYFVTYTPATGGETKEVTVSGTTTSTVLRDLEPGTRYDLSVAALYASGAGDTLPGQGVTLEERGSPRDLVTRDITDTTIGVSWTAAPGSVNQYRIIWKSLYDDQSGEKTVPGNVINTVLENLRPETRYKISVLASYRSGEGAPLEGEATTEVSPSSRTVRVDEEKETTMRVTWQPAPGKVVSYRVVYRPRRGGRQMVAKVPPSSTTTVLKRLQPLTTYDISVIPMYKTGEGKHRQGEGTTASPFKPPRNLHTSDSTMSSFRVTWEPAPGEVTGYKVTFHPTGESRRLGELIVGPYDNTVVLEELRAGTSYKVNVFGMFEGGESAPLIGEEMTTLSDTAEVPFLPEGLECKTKVEADIVLLVDGSWSIGRQNFKTIRSFIGRIVEVFDIGPDKVQIALAQYSGSPRTEWNLNAHKTKQSLMDAVANLPYKGGNTLTGDALKFILNNNFKIEAGMRPGARKIGVLITDGKSQDDIVVPSQSLRDLGVELYAVGIKNADENELKQIATDPDNIHVYNVGDFGLLVTIIDDLTNNLCNSVKGPADLALPPTNLRTSEETPYSFRVSWTPPTESVDRYRVEYYPADGGPRKEVFVSRSETTTVLTGLKPETKYVVNVYSVVEGTSSVPLEGVDTTLPIPSVRNLNAYDITSTTMRVRWEPVSGATGYVLLYEPVNATIPATEKQMRVGASVNDVQLLDLIPKTEYTLTIHSAFGDLISDPLTTQEVTLPLSGAKSLMIRDITHSSMRVIWERAPGKVRKYILKYKAAGEDDVKELEVDPSQTSTVLPDLFSKTLYNVELIAVYDEGPSMPVAAEGTTLPVPAPQNLRTDQVTKTSFRGTWDHGAPDVALYRVEWGPPGEEKLQTILNGDENTLVFENLNPDTLYEIGVTAIYPDESESDELIGSETTLPEVPLTTAAPTGPPRNLQVYNATSNSLTVKWDPAIGRVQRYRITYRPTTGDGAEQSTTVGGRQNSVVLQKLQPETRYSVTVSSIYAEGEGGRMTGSGKTKPLNTVKNLRVYDPTTSTLNVRWDHAEGNPRQYKLLYAPVAGGADELATVPGNTNYAVLRNLQPDTQYKVTVIPVYPEGDGGRASDNGKTLMRGTARGIQVYNPTPNSLNVQWEPAPGPVQQYRVVYAPLVGTRPSESVVVPSNTRNILLERLIPDTPYSVNVVALYPDGEGDPSPGQGRTLPRSGPRNIRVFNPTTNSLSVQWEHADGPVQQYRIIYSPTVGDPIDEYTTVPGRRNNVLLQPLQSDTPYKITVVAVYEDGDGGQLTGNGKTVGLLSPQNIRISDEWYTRFRVAWDPSPSPVLGYKIVYKPVGTNEPMEVFVGDVTSYTLHNLSPSTSYDVNVYAQYDSGLSAPLVDQGTTLYLNVTDLTSYNVGWDTFCIKWTAHRAATSYRLKLNPADGSRGQEITVRGTETSHCFTGLSPDTEYDATVFVQTPNLEGPPVSTRERTLIKPTEPPTQPPTPPPPPTIPPARDVCKGAKADIVFLTDASWSIGDDNFHKVLKFVFNTVGAFDLINPAGIQVSLVQYSDDPKSEFHLNTYDDKAQALGAIQNIRYRGGNTKTGKALTFIKDKVLTWESGMRKGVPKVLVVVTDGRSQDEVRKAAAVIQHSGFSVFVVGVADVDYHELAKIASKPSERHVFIVDDFDAFEKIEDNLITFVCETATSTCPLMYLDGYTSPGFRMLEAYNLTEKYFASVPGVSLQSGSYPSYVAYRLNKNAFVSQPTMEIHPDGLPKAYTIILLFRLLPDTPTEPFAIWQITDRDYKPQVGVVLDSSSKVLSFFNKDTRGEVQTVTFEGDEVKKLFYGSFHKVHIVVTPTNAKIYIDCVEIMEKPIKEGGNITTDGYEILGKLQKGDRKTATLEIQSFDIVCNAVWTSRDRCCDIPSRRDEAKCPSLPNACTCTQDSVGPPGPPGPAGGPGAKGPRGERGLTGPSGPPGAHGDVGPRGPQGPPGPQGPNGLSITGEPGRQGMKGDAGEPGLPGRSGSPGLPGPPGPMGPPGDRGFTGKDGPTGPRGPPGPLGAPGVPGVAGPTGKPGKPGDRGSPGPAGIKGEKGDRGDIASQNMMRAVARQVCEQMMNANMAQFNQRLNQIPNDYYSNRNQPGPSGPPGPPGPAGPPGEPGSGGRPGFPGTPGMQGPAGERGLPGEKGERGIGSQGPRGLPGSPGPQGESRVGPPGATGSRGPPGPPGRPGNSGIRGPPGPPGYCDSSQCASIAYNGQGYPEPYAPESGPYPPESDPYIVPVESERRDDEYEDYGADMHSPGYPEHMRWKRSLSRKAKTKP</sequence>
<keyword evidence="11" id="KW-0379">Hydroxylation</keyword>
<evidence type="ECO:0000256" key="4">
    <source>
        <dbReference type="ARBA" id="ARBA00022729"/>
    </source>
</evidence>
<feature type="region of interest" description="Disordered" evidence="16">
    <location>
        <begin position="2012"/>
        <end position="2031"/>
    </location>
</feature>
<evidence type="ECO:0000259" key="19">
    <source>
        <dbReference type="PROSITE" id="PS50853"/>
    </source>
</evidence>
<keyword evidence="4 17" id="KW-0732">Signal</keyword>
<evidence type="ECO:0000256" key="2">
    <source>
        <dbReference type="ARBA" id="ARBA00022525"/>
    </source>
</evidence>
<accession>A0AA35K1B7</accession>
<feature type="region of interest" description="Disordered" evidence="16">
    <location>
        <begin position="3093"/>
        <end position="3122"/>
    </location>
</feature>
<feature type="compositionally biased region" description="Pro residues" evidence="16">
    <location>
        <begin position="2297"/>
        <end position="2313"/>
    </location>
</feature>
<dbReference type="Pfam" id="PF01391">
    <property type="entry name" value="Collagen"/>
    <property type="match status" value="2"/>
</dbReference>
<dbReference type="InterPro" id="IPR008160">
    <property type="entry name" value="Collagen"/>
</dbReference>
<gene>
    <name evidence="20" type="ORF">PODLI_1B019567</name>
</gene>
<comment type="similarity">
    <text evidence="12">Belongs to the fibril-associated collagens with interrupted helices (FACIT) family.</text>
</comment>
<evidence type="ECO:0000256" key="5">
    <source>
        <dbReference type="ARBA" id="ARBA00022737"/>
    </source>
</evidence>
<dbReference type="GO" id="GO:0005615">
    <property type="term" value="C:extracellular space"/>
    <property type="evidence" value="ECO:0007669"/>
    <property type="project" value="TreeGrafter"/>
</dbReference>
<evidence type="ECO:0000256" key="8">
    <source>
        <dbReference type="ARBA" id="ARBA00023119"/>
    </source>
</evidence>
<dbReference type="FunFam" id="2.60.120.200:FF:000008">
    <property type="entry name" value="Collagen type XII alpha 1 chain"/>
    <property type="match status" value="1"/>
</dbReference>
<feature type="compositionally biased region" description="Polar residues" evidence="16">
    <location>
        <begin position="2933"/>
        <end position="2942"/>
    </location>
</feature>
<feature type="domain" description="VWFA" evidence="18">
    <location>
        <begin position="1197"/>
        <end position="1373"/>
    </location>
</feature>
<name>A0AA35K1B7_9SAUR</name>
<dbReference type="InterPro" id="IPR050525">
    <property type="entry name" value="ECM_Assembly_Org"/>
</dbReference>
<dbReference type="PANTHER" id="PTHR24020:SF17">
    <property type="entry name" value="COLLAGEN ALPHA-1(XII) CHAIN"/>
    <property type="match status" value="1"/>
</dbReference>
<dbReference type="FunFam" id="2.60.40.10:FF:000704">
    <property type="entry name" value="collagen alpha-1(XII) chain isoform X1"/>
    <property type="match status" value="1"/>
</dbReference>
<keyword evidence="5" id="KW-0677">Repeat</keyword>
<feature type="compositionally biased region" description="Basic residues" evidence="16">
    <location>
        <begin position="3109"/>
        <end position="3122"/>
    </location>
</feature>
<evidence type="ECO:0000256" key="3">
    <source>
        <dbReference type="ARBA" id="ARBA00022530"/>
    </source>
</evidence>
<dbReference type="PROSITE" id="PS50853">
    <property type="entry name" value="FN3"/>
    <property type="match status" value="18"/>
</dbReference>
<feature type="compositionally biased region" description="Pro residues" evidence="16">
    <location>
        <begin position="2830"/>
        <end position="2839"/>
    </location>
</feature>
<evidence type="ECO:0000256" key="10">
    <source>
        <dbReference type="ARBA" id="ARBA00023180"/>
    </source>
</evidence>
<feature type="domain" description="Fibronectin type-III" evidence="19">
    <location>
        <begin position="2120"/>
        <end position="2208"/>
    </location>
</feature>
<dbReference type="Gene3D" id="2.60.40.10">
    <property type="entry name" value="Immunoglobulins"/>
    <property type="match status" value="18"/>
</dbReference>
<evidence type="ECO:0000259" key="18">
    <source>
        <dbReference type="PROSITE" id="PS50234"/>
    </source>
</evidence>
<feature type="domain" description="VWFA" evidence="18">
    <location>
        <begin position="2325"/>
        <end position="2498"/>
    </location>
</feature>
<dbReference type="GO" id="GO:0035987">
    <property type="term" value="P:endodermal cell differentiation"/>
    <property type="evidence" value="ECO:0007669"/>
    <property type="project" value="TreeGrafter"/>
</dbReference>
<feature type="domain" description="Fibronectin type-III" evidence="19">
    <location>
        <begin position="1848"/>
        <end position="1937"/>
    </location>
</feature>
<dbReference type="CDD" id="cd01482">
    <property type="entry name" value="vWA_collagen_alphaI-XII-like"/>
    <property type="match status" value="4"/>
</dbReference>
<feature type="domain" description="Fibronectin type-III" evidence="19">
    <location>
        <begin position="633"/>
        <end position="722"/>
    </location>
</feature>
<dbReference type="Gene3D" id="2.60.120.200">
    <property type="match status" value="1"/>
</dbReference>
<dbReference type="Proteomes" id="UP001178461">
    <property type="component" value="Chromosome 3"/>
</dbReference>
<feature type="domain" description="VWFA" evidence="18">
    <location>
        <begin position="438"/>
        <end position="614"/>
    </location>
</feature>
<dbReference type="FunFam" id="2.60.40.10:FF:000489">
    <property type="entry name" value="collagen alpha-1(XII) chain isoform X1"/>
    <property type="match status" value="1"/>
</dbReference>
<keyword evidence="3" id="KW-0272">Extracellular matrix</keyword>
<evidence type="ECO:0000256" key="14">
    <source>
        <dbReference type="ARBA" id="ARBA00064391"/>
    </source>
</evidence>
<dbReference type="FunFam" id="2.60.40.10:FF:000018">
    <property type="entry name" value="collagen alpha-1(XII) chain isoform X1"/>
    <property type="match status" value="8"/>
</dbReference>
<evidence type="ECO:0000256" key="7">
    <source>
        <dbReference type="ARBA" id="ARBA00022974"/>
    </source>
</evidence>
<feature type="domain" description="Fibronectin type-III" evidence="19">
    <location>
        <begin position="1386"/>
        <end position="1475"/>
    </location>
</feature>
<evidence type="ECO:0000256" key="16">
    <source>
        <dbReference type="SAM" id="MobiDB-lite"/>
    </source>
</evidence>
<dbReference type="Pfam" id="PF00041">
    <property type="entry name" value="fn3"/>
    <property type="match status" value="18"/>
</dbReference>
<feature type="compositionally biased region" description="Pro residues" evidence="16">
    <location>
        <begin position="2945"/>
        <end position="2960"/>
    </location>
</feature>
<dbReference type="SMART" id="SM00060">
    <property type="entry name" value="FN3"/>
    <property type="match status" value="18"/>
</dbReference>
<dbReference type="Gene3D" id="3.40.50.410">
    <property type="entry name" value="von Willebrand factor, type A domain"/>
    <property type="match status" value="4"/>
</dbReference>
<keyword evidence="10" id="KW-0325">Glycoprotein</keyword>
<feature type="region of interest" description="Disordered" evidence="16">
    <location>
        <begin position="982"/>
        <end position="1007"/>
    </location>
</feature>
<evidence type="ECO:0000256" key="12">
    <source>
        <dbReference type="ARBA" id="ARBA00049648"/>
    </source>
</evidence>
<evidence type="ECO:0000256" key="11">
    <source>
        <dbReference type="ARBA" id="ARBA00023278"/>
    </source>
</evidence>
<dbReference type="FunFam" id="2.60.40.10:FF:000554">
    <property type="entry name" value="collagen alpha-1(XII) chain isoform X1"/>
    <property type="match status" value="1"/>
</dbReference>
<feature type="domain" description="Fibronectin type-III" evidence="19">
    <location>
        <begin position="906"/>
        <end position="996"/>
    </location>
</feature>
<dbReference type="InterPro" id="IPR002035">
    <property type="entry name" value="VWF_A"/>
</dbReference>
<comment type="function">
    <text evidence="13">Type XII collagen interacts with type I collagen-containing fibrils, the COL1 domain could be associated with the surface of the fibrils, and the COL2 and NC3 domains may be localized in the perifibrillar matrix.</text>
</comment>
<dbReference type="InterPro" id="IPR036116">
    <property type="entry name" value="FN3_sf"/>
</dbReference>
<evidence type="ECO:0000256" key="15">
    <source>
        <dbReference type="ARBA" id="ARBA00067989"/>
    </source>
</evidence>
<feature type="compositionally biased region" description="Low complexity" evidence="16">
    <location>
        <begin position="2819"/>
        <end position="2828"/>
    </location>
</feature>
<dbReference type="InterPro" id="IPR036465">
    <property type="entry name" value="vWFA_dom_sf"/>
</dbReference>
<dbReference type="PRINTS" id="PR00453">
    <property type="entry name" value="VWFADOMAIN"/>
</dbReference>
<protein>
    <recommendedName>
        <fullName evidence="15">Collagen alpha-1(XII) chain</fullName>
    </recommendedName>
</protein>
<feature type="domain" description="Fibronectin type-III" evidence="19">
    <location>
        <begin position="997"/>
        <end position="1085"/>
    </location>
</feature>
<dbReference type="EMBL" id="OX395128">
    <property type="protein sequence ID" value="CAI5769695.1"/>
    <property type="molecule type" value="Genomic_DNA"/>
</dbReference>
<feature type="domain" description="Fibronectin type-III" evidence="19">
    <location>
        <begin position="1757"/>
        <end position="1847"/>
    </location>
</feature>
<organism evidence="20 21">
    <name type="scientific">Podarcis lilfordi</name>
    <name type="common">Lilford's wall lizard</name>
    <dbReference type="NCBI Taxonomy" id="74358"/>
    <lineage>
        <taxon>Eukaryota</taxon>
        <taxon>Metazoa</taxon>
        <taxon>Chordata</taxon>
        <taxon>Craniata</taxon>
        <taxon>Vertebrata</taxon>
        <taxon>Euteleostomi</taxon>
        <taxon>Lepidosauria</taxon>
        <taxon>Squamata</taxon>
        <taxon>Bifurcata</taxon>
        <taxon>Unidentata</taxon>
        <taxon>Episquamata</taxon>
        <taxon>Laterata</taxon>
        <taxon>Lacertibaenia</taxon>
        <taxon>Lacertidae</taxon>
        <taxon>Podarcis</taxon>
    </lineage>
</organism>
<dbReference type="Pfam" id="PF00092">
    <property type="entry name" value="VWA"/>
    <property type="match status" value="4"/>
</dbReference>
<dbReference type="CDD" id="cd00063">
    <property type="entry name" value="FN3"/>
    <property type="match status" value="18"/>
</dbReference>
<reference evidence="20" key="1">
    <citation type="submission" date="2022-12" db="EMBL/GenBank/DDBJ databases">
        <authorList>
            <person name="Alioto T."/>
            <person name="Alioto T."/>
            <person name="Gomez Garrido J."/>
        </authorList>
    </citation>
    <scope>NUCLEOTIDE SEQUENCE</scope>
</reference>
<dbReference type="GO" id="GO:0005581">
    <property type="term" value="C:collagen trimer"/>
    <property type="evidence" value="ECO:0007669"/>
    <property type="project" value="UniProtKB-KW"/>
</dbReference>
<feature type="domain" description="Fibronectin type-III" evidence="19">
    <location>
        <begin position="815"/>
        <end position="904"/>
    </location>
</feature>
<feature type="domain" description="Fibronectin type-III" evidence="19">
    <location>
        <begin position="1938"/>
        <end position="2028"/>
    </location>
</feature>
<evidence type="ECO:0000256" key="1">
    <source>
        <dbReference type="ARBA" id="ARBA00004498"/>
    </source>
</evidence>
<keyword evidence="6" id="KW-0130">Cell adhesion</keyword>
<evidence type="ECO:0000313" key="20">
    <source>
        <dbReference type="EMBL" id="CAI5769695.1"/>
    </source>
</evidence>
<dbReference type="FunFam" id="2.60.40.10:FF:000816">
    <property type="entry name" value="collagen alpha-1(XII) chain isoform X2"/>
    <property type="match status" value="1"/>
</dbReference>
<dbReference type="GO" id="GO:0005614">
    <property type="term" value="C:interstitial matrix"/>
    <property type="evidence" value="ECO:0007669"/>
    <property type="project" value="UniProtKB-ARBA"/>
</dbReference>
<dbReference type="FunFam" id="2.60.40.10:FF:000639">
    <property type="entry name" value="collagen alpha-1(XII) chain isoform X1"/>
    <property type="match status" value="1"/>
</dbReference>
<evidence type="ECO:0000256" key="6">
    <source>
        <dbReference type="ARBA" id="ARBA00022889"/>
    </source>
</evidence>
<proteinExistence type="inferred from homology"/>
<feature type="domain" description="Fibronectin type-III" evidence="19">
    <location>
        <begin position="1658"/>
        <end position="1747"/>
    </location>
</feature>
<feature type="domain" description="Fibronectin type-III" evidence="19">
    <location>
        <begin position="724"/>
        <end position="813"/>
    </location>
</feature>
<feature type="region of interest" description="Disordered" evidence="16">
    <location>
        <begin position="2278"/>
        <end position="2315"/>
    </location>
</feature>
<evidence type="ECO:0000256" key="17">
    <source>
        <dbReference type="SAM" id="SignalP"/>
    </source>
</evidence>
<dbReference type="GO" id="GO:0007155">
    <property type="term" value="P:cell adhesion"/>
    <property type="evidence" value="ECO:0007669"/>
    <property type="project" value="UniProtKB-KW"/>
</dbReference>
<feature type="domain" description="Fibronectin type-III" evidence="19">
    <location>
        <begin position="1476"/>
        <end position="1567"/>
    </location>
</feature>
<feature type="domain" description="VWFA" evidence="18">
    <location>
        <begin position="138"/>
        <end position="314"/>
    </location>
</feature>
<evidence type="ECO:0000313" key="21">
    <source>
        <dbReference type="Proteomes" id="UP001178461"/>
    </source>
</evidence>
<dbReference type="PROSITE" id="PS50234">
    <property type="entry name" value="VWFA"/>
    <property type="match status" value="4"/>
</dbReference>
<dbReference type="FunFam" id="2.60.40.10:FF:000480">
    <property type="entry name" value="Collagen, type XII, alpha 1"/>
    <property type="match status" value="1"/>
</dbReference>
<keyword evidence="2" id="KW-0964">Secreted</keyword>
<feature type="region of interest" description="Disordered" evidence="16">
    <location>
        <begin position="1071"/>
        <end position="1098"/>
    </location>
</feature>
<dbReference type="SMART" id="SM00327">
    <property type="entry name" value="VWA"/>
    <property type="match status" value="4"/>
</dbReference>
<feature type="compositionally biased region" description="Low complexity" evidence="16">
    <location>
        <begin position="2840"/>
        <end position="2852"/>
    </location>
</feature>
<dbReference type="SUPFAM" id="SSF53300">
    <property type="entry name" value="vWA-like"/>
    <property type="match status" value="4"/>
</dbReference>
<feature type="domain" description="Fibronectin type-III" evidence="19">
    <location>
        <begin position="2209"/>
        <end position="2297"/>
    </location>
</feature>
<dbReference type="FunFam" id="3.40.50.410:FF:000001">
    <property type="entry name" value="Collagen, type XII, alpha 1"/>
    <property type="match status" value="4"/>
</dbReference>
<comment type="subcellular location">
    <subcellularLocation>
        <location evidence="1">Secreted</location>
        <location evidence="1">Extracellular space</location>
        <location evidence="1">Extracellular matrix</location>
    </subcellularLocation>
</comment>
<evidence type="ECO:0000256" key="13">
    <source>
        <dbReference type="ARBA" id="ARBA00053577"/>
    </source>
</evidence>
<comment type="subunit">
    <text evidence="14">Trimer of identical chains each containing 190 kDa of non-triple-helical sequences.</text>
</comment>
<feature type="domain" description="Fibronectin type-III" evidence="19">
    <location>
        <begin position="1087"/>
        <end position="1177"/>
    </location>
</feature>
<dbReference type="InterPro" id="IPR048287">
    <property type="entry name" value="TSPN-like_N"/>
</dbReference>
<feature type="chain" id="PRO_5041362847" description="Collagen alpha-1(XII) chain" evidence="17">
    <location>
        <begin position="23"/>
        <end position="3122"/>
    </location>
</feature>
<feature type="domain" description="Fibronectin type-III" evidence="19">
    <location>
        <begin position="26"/>
        <end position="116"/>
    </location>
</feature>
<dbReference type="PANTHER" id="PTHR24020">
    <property type="entry name" value="COLLAGEN ALPHA"/>
    <property type="match status" value="1"/>
</dbReference>
<dbReference type="FunFam" id="2.60.40.10:FF:000234">
    <property type="entry name" value="Collagen, type XII, alpha 1"/>
    <property type="match status" value="1"/>
</dbReference>
<feature type="signal peptide" evidence="17">
    <location>
        <begin position="1"/>
        <end position="22"/>
    </location>
</feature>
<feature type="region of interest" description="Disordered" evidence="16">
    <location>
        <begin position="2751"/>
        <end position="2901"/>
    </location>
</feature>
<dbReference type="FunFam" id="2.60.40.10:FF:000121">
    <property type="entry name" value="Collagen type XII alpha 1 chain"/>
    <property type="match status" value="3"/>
</dbReference>
<dbReference type="InterPro" id="IPR013783">
    <property type="entry name" value="Ig-like_fold"/>
</dbReference>
<keyword evidence="21" id="KW-1185">Reference proteome</keyword>
<feature type="region of interest" description="Disordered" evidence="16">
    <location>
        <begin position="2933"/>
        <end position="3080"/>
    </location>
</feature>
<feature type="domain" description="Fibronectin type-III" evidence="19">
    <location>
        <begin position="2029"/>
        <end position="2119"/>
    </location>
</feature>